<evidence type="ECO:0000256" key="1">
    <source>
        <dbReference type="ARBA" id="ARBA00022737"/>
    </source>
</evidence>
<evidence type="ECO:0000256" key="3">
    <source>
        <dbReference type="PROSITE-ProRule" id="PRU00023"/>
    </source>
</evidence>
<dbReference type="Pfam" id="PF12796">
    <property type="entry name" value="Ank_2"/>
    <property type="match status" value="1"/>
</dbReference>
<keyword evidence="5" id="KW-1185">Reference proteome</keyword>
<dbReference type="PANTHER" id="PTHR24198">
    <property type="entry name" value="ANKYRIN REPEAT AND PROTEIN KINASE DOMAIN-CONTAINING PROTEIN"/>
    <property type="match status" value="1"/>
</dbReference>
<dbReference type="InterPro" id="IPR002110">
    <property type="entry name" value="Ankyrin_rpt"/>
</dbReference>
<evidence type="ECO:0000313" key="4">
    <source>
        <dbReference type="EMBL" id="KAL2285304.1"/>
    </source>
</evidence>
<dbReference type="PANTHER" id="PTHR24198:SF165">
    <property type="entry name" value="ANKYRIN REPEAT-CONTAINING PROTEIN-RELATED"/>
    <property type="match status" value="1"/>
</dbReference>
<dbReference type="PROSITE" id="PS50297">
    <property type="entry name" value="ANK_REP_REGION"/>
    <property type="match status" value="2"/>
</dbReference>
<protein>
    <recommendedName>
        <fullName evidence="6">Ankyrin repeat protein</fullName>
    </recommendedName>
</protein>
<feature type="repeat" description="ANK" evidence="3">
    <location>
        <begin position="56"/>
        <end position="88"/>
    </location>
</feature>
<proteinExistence type="predicted"/>
<dbReference type="SUPFAM" id="SSF48403">
    <property type="entry name" value="Ankyrin repeat"/>
    <property type="match status" value="1"/>
</dbReference>
<dbReference type="Gene3D" id="1.25.40.20">
    <property type="entry name" value="Ankyrin repeat-containing domain"/>
    <property type="match status" value="1"/>
</dbReference>
<dbReference type="Proteomes" id="UP001600888">
    <property type="component" value="Unassembled WGS sequence"/>
</dbReference>
<evidence type="ECO:0000313" key="5">
    <source>
        <dbReference type="Proteomes" id="UP001600888"/>
    </source>
</evidence>
<sequence length="292" mass="31731">MKGRLEMFEYLLGQGAPVSPGSCLAALICAGGPEELVERVVRSGADLDAYYQDRVRKCTPLQAAARDGKEHLVRLLLRAGSNVNSRACGKYGLTALQAICFWDTATEQEYERKMRICQLLISHGADTNAAPPRIGGRTALQSAAMVGHIEIAALLLRNGALVNAPPCRLGRIALDEAVFLGRLDMVKFLLNANALSNFRGTTGYDGAIKSAERLANPAIADLIRQHAANNMALGLINPELLKPQEDYHIYGYITDEDYNIESYNTGDDTPGVMREDCTMDSLCRDCKGIAPD</sequence>
<dbReference type="InterPro" id="IPR036770">
    <property type="entry name" value="Ankyrin_rpt-contain_sf"/>
</dbReference>
<evidence type="ECO:0000256" key="2">
    <source>
        <dbReference type="ARBA" id="ARBA00023043"/>
    </source>
</evidence>
<organism evidence="4 5">
    <name type="scientific">Diaporthe vaccinii</name>
    <dbReference type="NCBI Taxonomy" id="105482"/>
    <lineage>
        <taxon>Eukaryota</taxon>
        <taxon>Fungi</taxon>
        <taxon>Dikarya</taxon>
        <taxon>Ascomycota</taxon>
        <taxon>Pezizomycotina</taxon>
        <taxon>Sordariomycetes</taxon>
        <taxon>Sordariomycetidae</taxon>
        <taxon>Diaporthales</taxon>
        <taxon>Diaporthaceae</taxon>
        <taxon>Diaporthe</taxon>
        <taxon>Diaporthe eres species complex</taxon>
    </lineage>
</organism>
<reference evidence="4 5" key="1">
    <citation type="submission" date="2024-03" db="EMBL/GenBank/DDBJ databases">
        <title>A high-quality draft genome sequence of Diaporthe vaccinii, a causative agent of upright dieback and viscid rot disease in cranberry plants.</title>
        <authorList>
            <person name="Sarrasin M."/>
            <person name="Lang B.F."/>
            <person name="Burger G."/>
        </authorList>
    </citation>
    <scope>NUCLEOTIDE SEQUENCE [LARGE SCALE GENOMIC DNA]</scope>
    <source>
        <strain evidence="4 5">IS7</strain>
    </source>
</reference>
<name>A0ABR4ES74_9PEZI</name>
<dbReference type="Pfam" id="PF00023">
    <property type="entry name" value="Ank"/>
    <property type="match status" value="1"/>
</dbReference>
<accession>A0ABR4ES74</accession>
<keyword evidence="2 3" id="KW-0040">ANK repeat</keyword>
<dbReference type="EMBL" id="JBAWTH010000031">
    <property type="protein sequence ID" value="KAL2285304.1"/>
    <property type="molecule type" value="Genomic_DNA"/>
</dbReference>
<evidence type="ECO:0008006" key="6">
    <source>
        <dbReference type="Google" id="ProtNLM"/>
    </source>
</evidence>
<feature type="repeat" description="ANK" evidence="3">
    <location>
        <begin position="135"/>
        <end position="167"/>
    </location>
</feature>
<gene>
    <name evidence="4" type="ORF">FJTKL_08251</name>
</gene>
<comment type="caution">
    <text evidence="4">The sequence shown here is derived from an EMBL/GenBank/DDBJ whole genome shotgun (WGS) entry which is preliminary data.</text>
</comment>
<dbReference type="SMART" id="SM00248">
    <property type="entry name" value="ANK"/>
    <property type="match status" value="4"/>
</dbReference>
<dbReference type="PROSITE" id="PS50088">
    <property type="entry name" value="ANK_REPEAT"/>
    <property type="match status" value="2"/>
</dbReference>
<keyword evidence="1" id="KW-0677">Repeat</keyword>